<dbReference type="AlphaFoldDB" id="A0A9P4NED2"/>
<evidence type="ECO:0000313" key="11">
    <source>
        <dbReference type="EMBL" id="KAF2417251.1"/>
    </source>
</evidence>
<evidence type="ECO:0000256" key="1">
    <source>
        <dbReference type="ARBA" id="ARBA00004323"/>
    </source>
</evidence>
<keyword evidence="9 10" id="KW-0472">Membrane</keyword>
<protein>
    <submittedName>
        <fullName evidence="11">Nucleotide-diphospho-sugar transferase</fullName>
    </submittedName>
</protein>
<comment type="caution">
    <text evidence="11">The sequence shown here is derived from an EMBL/GenBank/DDBJ whole genome shotgun (WGS) entry which is preliminary data.</text>
</comment>
<comment type="subcellular location">
    <subcellularLocation>
        <location evidence="1">Golgi apparatus membrane</location>
        <topology evidence="1">Single-pass type II membrane protein</topology>
    </subcellularLocation>
</comment>
<evidence type="ECO:0000256" key="8">
    <source>
        <dbReference type="ARBA" id="ARBA00023034"/>
    </source>
</evidence>
<dbReference type="GO" id="GO:0000026">
    <property type="term" value="F:alpha-1,2-mannosyltransferase activity"/>
    <property type="evidence" value="ECO:0007669"/>
    <property type="project" value="TreeGrafter"/>
</dbReference>
<evidence type="ECO:0000256" key="3">
    <source>
        <dbReference type="ARBA" id="ARBA00009105"/>
    </source>
</evidence>
<evidence type="ECO:0000256" key="10">
    <source>
        <dbReference type="SAM" id="Phobius"/>
    </source>
</evidence>
<evidence type="ECO:0000256" key="6">
    <source>
        <dbReference type="ARBA" id="ARBA00022968"/>
    </source>
</evidence>
<evidence type="ECO:0000256" key="7">
    <source>
        <dbReference type="ARBA" id="ARBA00022989"/>
    </source>
</evidence>
<dbReference type="Gene3D" id="3.90.550.10">
    <property type="entry name" value="Spore Coat Polysaccharide Biosynthesis Protein SpsA, Chain A"/>
    <property type="match status" value="1"/>
</dbReference>
<gene>
    <name evidence="11" type="ORF">EJ08DRAFT_708179</name>
</gene>
<comment type="pathway">
    <text evidence="2">Protein modification; protein glycosylation.</text>
</comment>
<evidence type="ECO:0000256" key="5">
    <source>
        <dbReference type="ARBA" id="ARBA00022692"/>
    </source>
</evidence>
<dbReference type="OrthoDB" id="430354at2759"/>
<keyword evidence="4 11" id="KW-0808">Transferase</keyword>
<accession>A0A9P4NED2</accession>
<dbReference type="GO" id="GO:0046354">
    <property type="term" value="P:mannan biosynthetic process"/>
    <property type="evidence" value="ECO:0007669"/>
    <property type="project" value="TreeGrafter"/>
</dbReference>
<evidence type="ECO:0000313" key="12">
    <source>
        <dbReference type="Proteomes" id="UP000800235"/>
    </source>
</evidence>
<feature type="transmembrane region" description="Helical" evidence="10">
    <location>
        <begin position="6"/>
        <end position="27"/>
    </location>
</feature>
<dbReference type="EMBL" id="MU007142">
    <property type="protein sequence ID" value="KAF2417251.1"/>
    <property type="molecule type" value="Genomic_DNA"/>
</dbReference>
<proteinExistence type="inferred from homology"/>
<reference evidence="11" key="1">
    <citation type="journal article" date="2020" name="Stud. Mycol.">
        <title>101 Dothideomycetes genomes: a test case for predicting lifestyles and emergence of pathogens.</title>
        <authorList>
            <person name="Haridas S."/>
            <person name="Albert R."/>
            <person name="Binder M."/>
            <person name="Bloem J."/>
            <person name="Labutti K."/>
            <person name="Salamov A."/>
            <person name="Andreopoulos B."/>
            <person name="Baker S."/>
            <person name="Barry K."/>
            <person name="Bills G."/>
            <person name="Bluhm B."/>
            <person name="Cannon C."/>
            <person name="Castanera R."/>
            <person name="Culley D."/>
            <person name="Daum C."/>
            <person name="Ezra D."/>
            <person name="Gonzalez J."/>
            <person name="Henrissat B."/>
            <person name="Kuo A."/>
            <person name="Liang C."/>
            <person name="Lipzen A."/>
            <person name="Lutzoni F."/>
            <person name="Magnuson J."/>
            <person name="Mondo S."/>
            <person name="Nolan M."/>
            <person name="Ohm R."/>
            <person name="Pangilinan J."/>
            <person name="Park H.-J."/>
            <person name="Ramirez L."/>
            <person name="Alfaro M."/>
            <person name="Sun H."/>
            <person name="Tritt A."/>
            <person name="Yoshinaga Y."/>
            <person name="Zwiers L.-H."/>
            <person name="Turgeon B."/>
            <person name="Goodwin S."/>
            <person name="Spatafora J."/>
            <person name="Crous P."/>
            <person name="Grigoriev I."/>
        </authorList>
    </citation>
    <scope>NUCLEOTIDE SEQUENCE</scope>
    <source>
        <strain evidence="11">CBS 130266</strain>
    </source>
</reference>
<dbReference type="InterPro" id="IPR029044">
    <property type="entry name" value="Nucleotide-diphossugar_trans"/>
</dbReference>
<evidence type="ECO:0000256" key="2">
    <source>
        <dbReference type="ARBA" id="ARBA00004922"/>
    </source>
</evidence>
<dbReference type="InterPro" id="IPR022751">
    <property type="entry name" value="Alpha_mannosyltransferase"/>
</dbReference>
<dbReference type="SUPFAM" id="SSF53448">
    <property type="entry name" value="Nucleotide-diphospho-sugar transferases"/>
    <property type="match status" value="1"/>
</dbReference>
<name>A0A9P4NED2_9PEZI</name>
<keyword evidence="5 10" id="KW-0812">Transmembrane</keyword>
<comment type="similarity">
    <text evidence="3">Belongs to the MNN1/MNT family.</text>
</comment>
<organism evidence="11 12">
    <name type="scientific">Tothia fuscella</name>
    <dbReference type="NCBI Taxonomy" id="1048955"/>
    <lineage>
        <taxon>Eukaryota</taxon>
        <taxon>Fungi</taxon>
        <taxon>Dikarya</taxon>
        <taxon>Ascomycota</taxon>
        <taxon>Pezizomycotina</taxon>
        <taxon>Dothideomycetes</taxon>
        <taxon>Pleosporomycetidae</taxon>
        <taxon>Venturiales</taxon>
        <taxon>Cylindrosympodiaceae</taxon>
        <taxon>Tothia</taxon>
    </lineage>
</organism>
<dbReference type="Proteomes" id="UP000800235">
    <property type="component" value="Unassembled WGS sequence"/>
</dbReference>
<keyword evidence="7 10" id="KW-1133">Transmembrane helix</keyword>
<sequence>MFLRCSGLICRVVTAALLISTLTFIAFHRHASDTFEALHEIYDKDAPKVPKLRFHGSHSDPSSGIIHFWKAFEQVLVSARPQCSPIVPSKNYGEHGFNASDETRIRDNYIDMTDTDLEKLKNSHQQMVEKIHDQVPSLPYRRHTKGVVMTAGGKYVNVLLVSLRMLRRSGSQLPVEVFLDSWADYDHKLCEKILAQLNAKCVVLSEIWSTTPASGKLKSYQYKALALLFSSFEDVLFLDADAFPGHNPDPLVHSEPYTSYGLVTWPDFWSLSSSPLFYNIANIEAPALNVRASSESGIILLSKKKHAKTLLLATYYNYLGPGIFYPLLS</sequence>
<dbReference type="PANTHER" id="PTHR31646">
    <property type="entry name" value="ALPHA-1,2-MANNOSYLTRANSFERASE MNN2"/>
    <property type="match status" value="1"/>
</dbReference>
<keyword evidence="6" id="KW-0735">Signal-anchor</keyword>
<evidence type="ECO:0000256" key="9">
    <source>
        <dbReference type="ARBA" id="ARBA00023136"/>
    </source>
</evidence>
<dbReference type="Pfam" id="PF11051">
    <property type="entry name" value="Mannosyl_trans3"/>
    <property type="match status" value="2"/>
</dbReference>
<evidence type="ECO:0000256" key="4">
    <source>
        <dbReference type="ARBA" id="ARBA00022679"/>
    </source>
</evidence>
<dbReference type="GO" id="GO:0000139">
    <property type="term" value="C:Golgi membrane"/>
    <property type="evidence" value="ECO:0007669"/>
    <property type="project" value="UniProtKB-SubCell"/>
</dbReference>
<keyword evidence="8" id="KW-0333">Golgi apparatus</keyword>
<dbReference type="PANTHER" id="PTHR31646:SF1">
    <property type="entry name" value="ALPHA-1,2-MANNOSYLTRANSFERASE MNN2"/>
    <property type="match status" value="1"/>
</dbReference>
<keyword evidence="12" id="KW-1185">Reference proteome</keyword>